<dbReference type="GO" id="GO:0016740">
    <property type="term" value="F:transferase activity"/>
    <property type="evidence" value="ECO:0007669"/>
    <property type="project" value="UniProtKB-KW"/>
</dbReference>
<feature type="domain" description="Aminotransferase class V" evidence="12">
    <location>
        <begin position="185"/>
        <end position="401"/>
    </location>
</feature>
<evidence type="ECO:0000313" key="13">
    <source>
        <dbReference type="Ensembl" id="ENSACLP00000066682.1"/>
    </source>
</evidence>
<keyword evidence="14" id="KW-1185">Reference proteome</keyword>
<dbReference type="InterPro" id="IPR016454">
    <property type="entry name" value="Cysteine_dSase"/>
</dbReference>
<protein>
    <recommendedName>
        <fullName evidence="11">Selenocysteine lyase</fullName>
        <ecNumber evidence="10">4.4.1.16</ecNumber>
    </recommendedName>
</protein>
<evidence type="ECO:0000256" key="1">
    <source>
        <dbReference type="ARBA" id="ARBA00001933"/>
    </source>
</evidence>
<comment type="function">
    <text evidence="9">Catalyzes the decomposition of L-selenocysteine to L-alanine and elemental selenium.</text>
</comment>
<feature type="domain" description="Aminotransferase class V" evidence="12">
    <location>
        <begin position="32"/>
        <end position="159"/>
    </location>
</feature>
<evidence type="ECO:0000256" key="5">
    <source>
        <dbReference type="ARBA" id="ARBA00022490"/>
    </source>
</evidence>
<evidence type="ECO:0000256" key="6">
    <source>
        <dbReference type="ARBA" id="ARBA00022679"/>
    </source>
</evidence>
<dbReference type="Proteomes" id="UP000265100">
    <property type="component" value="Chromosome 23"/>
</dbReference>
<dbReference type="Gene3D" id="1.10.260.50">
    <property type="match status" value="2"/>
</dbReference>
<dbReference type="PANTHER" id="PTHR11601">
    <property type="entry name" value="CYSTEINE DESULFURYLASE FAMILY MEMBER"/>
    <property type="match status" value="1"/>
</dbReference>
<comment type="cofactor">
    <cofactor evidence="1">
        <name>pyridoxal 5'-phosphate</name>
        <dbReference type="ChEBI" id="CHEBI:597326"/>
    </cofactor>
</comment>
<reference evidence="13" key="4">
    <citation type="submission" date="2025-09" db="UniProtKB">
        <authorList>
            <consortium name="Ensembl"/>
        </authorList>
    </citation>
    <scope>IDENTIFICATION</scope>
</reference>
<dbReference type="GeneTree" id="ENSGT00940000157773"/>
<reference evidence="14" key="2">
    <citation type="submission" date="2023-03" db="EMBL/GenBank/DDBJ databases">
        <authorList>
            <consortium name="Wellcome Sanger Institute Data Sharing"/>
        </authorList>
    </citation>
    <scope>NUCLEOTIDE SEQUENCE [LARGE SCALE GENOMIC DNA]</scope>
</reference>
<dbReference type="Pfam" id="PF00266">
    <property type="entry name" value="Aminotran_5"/>
    <property type="match status" value="2"/>
</dbReference>
<keyword evidence="5" id="KW-0963">Cytoplasm</keyword>
<dbReference type="PANTHER" id="PTHR11601:SF62">
    <property type="entry name" value="SELENOCYSTEINE LYASE"/>
    <property type="match status" value="1"/>
</dbReference>
<reference evidence="13" key="3">
    <citation type="submission" date="2025-08" db="UniProtKB">
        <authorList>
            <consortium name="Ensembl"/>
        </authorList>
    </citation>
    <scope>IDENTIFICATION</scope>
</reference>
<evidence type="ECO:0000313" key="14">
    <source>
        <dbReference type="Proteomes" id="UP000265100"/>
    </source>
</evidence>
<dbReference type="InterPro" id="IPR015424">
    <property type="entry name" value="PyrdxlP-dep_Trfase"/>
</dbReference>
<keyword evidence="8" id="KW-0456">Lyase</keyword>
<evidence type="ECO:0000256" key="7">
    <source>
        <dbReference type="ARBA" id="ARBA00022898"/>
    </source>
</evidence>
<dbReference type="AlphaFoldDB" id="A0AAX7UD32"/>
<dbReference type="GO" id="GO:0009000">
    <property type="term" value="F:selenocysteine lyase activity"/>
    <property type="evidence" value="ECO:0007669"/>
    <property type="project" value="UniProtKB-EC"/>
</dbReference>
<evidence type="ECO:0000256" key="2">
    <source>
        <dbReference type="ARBA" id="ARBA00004514"/>
    </source>
</evidence>
<dbReference type="Gene3D" id="3.40.640.10">
    <property type="entry name" value="Type I PLP-dependent aspartate aminotransferase-like (Major domain)"/>
    <property type="match status" value="2"/>
</dbReference>
<dbReference type="SUPFAM" id="SSF53383">
    <property type="entry name" value="PLP-dependent transferases"/>
    <property type="match status" value="1"/>
</dbReference>
<name>A0AAX7UD32_ASTCA</name>
<comment type="subunit">
    <text evidence="4">Homodimer.</text>
</comment>
<evidence type="ECO:0000256" key="4">
    <source>
        <dbReference type="ARBA" id="ARBA00011738"/>
    </source>
</evidence>
<comment type="similarity">
    <text evidence="3">Belongs to the class-V pyridoxal-phosphate-dependent aminotransferase family.</text>
</comment>
<gene>
    <name evidence="13" type="primary">SCLY</name>
</gene>
<reference evidence="13 14" key="1">
    <citation type="submission" date="2018-05" db="EMBL/GenBank/DDBJ databases">
        <authorList>
            <person name="Datahose"/>
        </authorList>
    </citation>
    <scope>NUCLEOTIDE SEQUENCE</scope>
</reference>
<dbReference type="InterPro" id="IPR000192">
    <property type="entry name" value="Aminotrans_V_dom"/>
</dbReference>
<proteinExistence type="inferred from homology"/>
<accession>A0AAX7UD32</accession>
<sequence>MAKKLDDVPLVQGPTFGERNFHHFSEMNLDRIYMDYNATTPPEPEVIQAISEALQDAWGNPSSNYIAGAKAKAIINQSRENVARMVGGKAEDIIFTSGGTEANNLVLHTAVEHFRKHCRAAEQGAGHQNGCTGLPHIITSNVEHDSVKLVAQHLEKEGKAGRKPLCVKSLNAEPPSCCQPLQEICQRIKSLNKQRERLRILLHTDAAQALGKIRVDVSDLGVDYLTIVGHKFYAPRIGALYVNGPGTKTPLYPMLFGGGQERNFRPGTENTPMIAGLGKAAELVTSNLSDYESHMQRIKLYLEERLQAVFAGRIRFNSHFLGSDILPNTCNVSILGPRLQGWRVLSNCRRLLASVGAACHSDSGNRPSHILLSCGVPSEVAANAMRLSVGRETTEADVDAVVEDLRETVQLLEEMN</sequence>
<dbReference type="GO" id="GO:0005829">
    <property type="term" value="C:cytosol"/>
    <property type="evidence" value="ECO:0007669"/>
    <property type="project" value="UniProtKB-SubCell"/>
</dbReference>
<keyword evidence="7" id="KW-0663">Pyridoxal phosphate</keyword>
<evidence type="ECO:0000256" key="11">
    <source>
        <dbReference type="ARBA" id="ARBA00040554"/>
    </source>
</evidence>
<evidence type="ECO:0000259" key="12">
    <source>
        <dbReference type="Pfam" id="PF00266"/>
    </source>
</evidence>
<evidence type="ECO:0000256" key="9">
    <source>
        <dbReference type="ARBA" id="ARBA00037407"/>
    </source>
</evidence>
<comment type="subcellular location">
    <subcellularLocation>
        <location evidence="2">Cytoplasm</location>
        <location evidence="2">Cytosol</location>
    </subcellularLocation>
</comment>
<evidence type="ECO:0000256" key="8">
    <source>
        <dbReference type="ARBA" id="ARBA00023239"/>
    </source>
</evidence>
<dbReference type="InterPro" id="IPR015422">
    <property type="entry name" value="PyrdxlP-dep_Trfase_small"/>
</dbReference>
<dbReference type="EC" id="4.4.1.16" evidence="10"/>
<evidence type="ECO:0000256" key="3">
    <source>
        <dbReference type="ARBA" id="ARBA00009236"/>
    </source>
</evidence>
<dbReference type="FunFam" id="3.90.1150.10:FF:000065">
    <property type="entry name" value="Selenocysteine lyase"/>
    <property type="match status" value="1"/>
</dbReference>
<dbReference type="PIRSF" id="PIRSF005572">
    <property type="entry name" value="NifS"/>
    <property type="match status" value="1"/>
</dbReference>
<dbReference type="Ensembl" id="ENSACLT00000049073.1">
    <property type="protein sequence ID" value="ENSACLP00000066682.1"/>
    <property type="gene ID" value="ENSACLG00000025373.2"/>
</dbReference>
<evidence type="ECO:0000256" key="10">
    <source>
        <dbReference type="ARBA" id="ARBA00039054"/>
    </source>
</evidence>
<dbReference type="Gene3D" id="3.90.1150.10">
    <property type="entry name" value="Aspartate Aminotransferase, domain 1"/>
    <property type="match status" value="2"/>
</dbReference>
<dbReference type="InterPro" id="IPR015421">
    <property type="entry name" value="PyrdxlP-dep_Trfase_major"/>
</dbReference>
<organism evidence="13 14">
    <name type="scientific">Astatotilapia calliptera</name>
    <name type="common">Eastern happy</name>
    <name type="synonym">Chromis callipterus</name>
    <dbReference type="NCBI Taxonomy" id="8154"/>
    <lineage>
        <taxon>Eukaryota</taxon>
        <taxon>Metazoa</taxon>
        <taxon>Chordata</taxon>
        <taxon>Craniata</taxon>
        <taxon>Vertebrata</taxon>
        <taxon>Euteleostomi</taxon>
        <taxon>Actinopterygii</taxon>
        <taxon>Neopterygii</taxon>
        <taxon>Teleostei</taxon>
        <taxon>Neoteleostei</taxon>
        <taxon>Acanthomorphata</taxon>
        <taxon>Ovalentaria</taxon>
        <taxon>Cichlomorphae</taxon>
        <taxon>Cichliformes</taxon>
        <taxon>Cichlidae</taxon>
        <taxon>African cichlids</taxon>
        <taxon>Pseudocrenilabrinae</taxon>
        <taxon>Haplochromini</taxon>
        <taxon>Astatotilapia</taxon>
    </lineage>
</organism>
<keyword evidence="6" id="KW-0808">Transferase</keyword>